<feature type="transmembrane region" description="Helical" evidence="1">
    <location>
        <begin position="91"/>
        <end position="109"/>
    </location>
</feature>
<evidence type="ECO:0000313" key="3">
    <source>
        <dbReference type="Proteomes" id="UP000294702"/>
    </source>
</evidence>
<gene>
    <name evidence="2" type="ORF">EV694_0658</name>
</gene>
<reference evidence="2 3" key="1">
    <citation type="submission" date="2019-03" db="EMBL/GenBank/DDBJ databases">
        <title>Genomic Encyclopedia of Type Strains, Phase IV (KMG-IV): sequencing the most valuable type-strain genomes for metagenomic binning, comparative biology and taxonomic classification.</title>
        <authorList>
            <person name="Goeker M."/>
        </authorList>
    </citation>
    <scope>NUCLEOTIDE SEQUENCE [LARGE SCALE GENOMIC DNA]</scope>
    <source>
        <strain evidence="2 3">DSM 15534</strain>
    </source>
</reference>
<organism evidence="2 3">
    <name type="scientific">Volucribacter psittacicida</name>
    <dbReference type="NCBI Taxonomy" id="203482"/>
    <lineage>
        <taxon>Bacteria</taxon>
        <taxon>Pseudomonadati</taxon>
        <taxon>Pseudomonadota</taxon>
        <taxon>Gammaproteobacteria</taxon>
        <taxon>Pasteurellales</taxon>
        <taxon>Pasteurellaceae</taxon>
        <taxon>Volucribacter</taxon>
    </lineage>
</organism>
<proteinExistence type="predicted"/>
<feature type="transmembrane region" description="Helical" evidence="1">
    <location>
        <begin position="177"/>
        <end position="201"/>
    </location>
</feature>
<keyword evidence="3" id="KW-1185">Reference proteome</keyword>
<sequence>MTKKYSVLPTTKWTAAHLYALDPKPLAMLMGALALMGLGDGLLVLADLGSSPWTVFAQGISLQAHIDIGWASFWISAAVMLLWIPLGLRAGLGTILNIIVIAIVLSLSVDNLPVPQQYLTKFAYASLGILFFGIGSALYLTCHLGAGPRDGLMVGLCYHFRCPVGIVRTIIEVMVCAFGFLLGGTIGIMTLIFALAVGWIVQYTLSFIRIYSA</sequence>
<accession>A0A4R1G5C7</accession>
<evidence type="ECO:0000256" key="1">
    <source>
        <dbReference type="SAM" id="Phobius"/>
    </source>
</evidence>
<feature type="transmembrane region" description="Helical" evidence="1">
    <location>
        <begin position="66"/>
        <end position="84"/>
    </location>
</feature>
<feature type="transmembrane region" description="Helical" evidence="1">
    <location>
        <begin position="121"/>
        <end position="140"/>
    </location>
</feature>
<dbReference type="PANTHER" id="PTHR40078:SF1">
    <property type="entry name" value="INTEGRAL MEMBRANE PROTEIN"/>
    <property type="match status" value="1"/>
</dbReference>
<keyword evidence="1" id="KW-1133">Transmembrane helix</keyword>
<name>A0A4R1G5C7_9PAST</name>
<dbReference type="EMBL" id="SMFT01000001">
    <property type="protein sequence ID" value="TCK02011.1"/>
    <property type="molecule type" value="Genomic_DNA"/>
</dbReference>
<evidence type="ECO:0008006" key="4">
    <source>
        <dbReference type="Google" id="ProtNLM"/>
    </source>
</evidence>
<dbReference type="OrthoDB" id="154912at2"/>
<evidence type="ECO:0000313" key="2">
    <source>
        <dbReference type="EMBL" id="TCK02011.1"/>
    </source>
</evidence>
<keyword evidence="1" id="KW-0812">Transmembrane</keyword>
<dbReference type="Pfam" id="PF19700">
    <property type="entry name" value="DUF6198"/>
    <property type="match status" value="1"/>
</dbReference>
<dbReference type="AlphaFoldDB" id="A0A4R1G5C7"/>
<dbReference type="RefSeq" id="WP_132689118.1">
    <property type="nucleotide sequence ID" value="NZ_SMFT01000001.1"/>
</dbReference>
<feature type="transmembrane region" description="Helical" evidence="1">
    <location>
        <begin position="26"/>
        <end position="46"/>
    </location>
</feature>
<dbReference type="Proteomes" id="UP000294702">
    <property type="component" value="Unassembled WGS sequence"/>
</dbReference>
<dbReference type="InterPro" id="IPR038750">
    <property type="entry name" value="YczE/YyaS-like"/>
</dbReference>
<comment type="caution">
    <text evidence="2">The sequence shown here is derived from an EMBL/GenBank/DDBJ whole genome shotgun (WGS) entry which is preliminary data.</text>
</comment>
<protein>
    <recommendedName>
        <fullName evidence="4">Membrane protein YczE</fullName>
    </recommendedName>
</protein>
<dbReference type="PANTHER" id="PTHR40078">
    <property type="entry name" value="INTEGRAL MEMBRANE PROTEIN-RELATED"/>
    <property type="match status" value="1"/>
</dbReference>
<keyword evidence="1" id="KW-0472">Membrane</keyword>